<dbReference type="EMBL" id="JAWIIV010000057">
    <property type="protein sequence ID" value="MEC4723510.1"/>
    <property type="molecule type" value="Genomic_DNA"/>
</dbReference>
<dbReference type="RefSeq" id="WP_326510124.1">
    <property type="nucleotide sequence ID" value="NZ_JAWIIV010000057.1"/>
</dbReference>
<name>A0ABU6JJ10_9BURK</name>
<sequence length="1432" mass="140513">MATAYTSIIQQMYVAFFNRPADFQGLRTWEAFSAGKTEADLKKAISAEFAKSDEYTIVFKGLNYNQIVTKVYQNLLNRDPDVAGLQNWVDHLVKGTSTVASLVTDIIRDAGAGDVDTIKNKTTAAGKFTDALTTIDLINAYSGAAANAVAATWLKAVGQTQASLDSAVTAAALSTVTANVASNSGNAVGTTFTLTKGLDNLTGTALNDTFIGSLNAGTAGTNAELNTLSALDIIDGGAGTDTLKVQSEDGTAITLGTVKNVEIVEASGAKAVTVDTSALANVTNLNVVKAGGVVKATASATTDVKVAFASTVNTAADTITVEGGKNVAVAVTDVGNNNKIVAGVAGKGAAGTVAVETTGKAFANAGDLSGIEVVGGTSVSVKQKASADSSAAATSTTAKTVIQGNVKATSEGKTTDVTVKQDAAVFAKAAVAAVEGVAVQQSVKFSALAKDGTVQIGGLTFTAAKDLTAAEVAQAFANVAKGVAFIATEKDTQASGVYSNGTYSGSFNAAWTSAAANGDTVVFTGPKTTAATLGAPVLTGKVSTGATADATAVPTTVSEGKTAVAGVTGVMGVVNGSVQIDDKAAAESIKHVVVDGFGAVTTTNTKVLDNLSLFNGGVTYDGTGAAVAATVSVADAAKTLALNLEKVGFAAVAQTATAGAKNAVSANVTIGGTQVETLNVKSTGANQANLTAANAKALNVTGTGLLTAAASSLANVETITVKESAGLNLGTSVATSTKLTSVDASATSGAVTITIDAAKATYAGGSGVDTVSVSAATSAAPVSKTITLGAGNDTLNLSAITAANQIAAGAKFDGGADTDTLALSTVAAANDQLSANGTFEKQFAGFDKLQLVELAGTTTTKIVNLDNLNDISYVVSNNTAVETAGVAGVTPPGAVTAQGNAGTKAIQTVTFADISVAGGATVAINLNGRTLTLTNGDANVAQAVTAAQLAGAFATEGALTAGTVTTAWSGAATADWVKATAVTGTNQVIYTAANFGTAPAFTATGTGATPAVTTPGVAQATEAITYTFAVGGLAAGQSLTIDGKTVTAVSNITDLTLLAKLFAGTATLTEAAVATITGSFSTTWGGTVVGSTLVLTATTANTDVTAVPVVTASAATSTTAGLTLTNMLNDGTLELSAAGKGVNVVMKDASGAADSFNIIAGSTTASADLGTVTVNKVETINISASKTAKAVEDNVLVDKAVSNTLNLAADAAKTIKVGGAGALNLTLGADTLKVVTTIDGSANTGGLTVSAQGATNAVAITGGAGADSLTASAGTTAKADVLVGGAGNDVLYAGSNGAKLTGGEGKDVFVVQAAAKEANTYSSITDFKAGDLVQLNVTAGTAVTAFAKLTATLNESTSVFANYVDAAIAQATAGQTVVFNFKGNAYAVIDNAETGGASAATFQNGVDSIVELVGVDAANLSFNVTYGTIALV</sequence>
<comment type="caution">
    <text evidence="2">The sequence shown here is derived from an EMBL/GenBank/DDBJ whole genome shotgun (WGS) entry which is preliminary data.</text>
</comment>
<feature type="domain" description="DUF4214" evidence="1">
    <location>
        <begin position="48"/>
        <end position="103"/>
    </location>
</feature>
<dbReference type="Gene3D" id="2.150.10.10">
    <property type="entry name" value="Serralysin-like metalloprotease, C-terminal"/>
    <property type="match status" value="1"/>
</dbReference>
<dbReference type="InterPro" id="IPR025282">
    <property type="entry name" value="DUF4214"/>
</dbReference>
<dbReference type="Gene3D" id="1.10.3130.20">
    <property type="entry name" value="Phycobilisome linker domain"/>
    <property type="match status" value="1"/>
</dbReference>
<proteinExistence type="predicted"/>
<evidence type="ECO:0000313" key="3">
    <source>
        <dbReference type="Proteomes" id="UP001352263"/>
    </source>
</evidence>
<dbReference type="InterPro" id="IPR011049">
    <property type="entry name" value="Serralysin-like_metalloprot_C"/>
</dbReference>
<dbReference type="InterPro" id="IPR038255">
    <property type="entry name" value="PBS_linker_sf"/>
</dbReference>
<evidence type="ECO:0000259" key="1">
    <source>
        <dbReference type="Pfam" id="PF13946"/>
    </source>
</evidence>
<keyword evidence="3" id="KW-1185">Reference proteome</keyword>
<dbReference type="Proteomes" id="UP001352263">
    <property type="component" value="Unassembled WGS sequence"/>
</dbReference>
<organism evidence="2 3">
    <name type="scientific">Noviherbaspirillum album</name>
    <dbReference type="NCBI Taxonomy" id="3080276"/>
    <lineage>
        <taxon>Bacteria</taxon>
        <taxon>Pseudomonadati</taxon>
        <taxon>Pseudomonadota</taxon>
        <taxon>Betaproteobacteria</taxon>
        <taxon>Burkholderiales</taxon>
        <taxon>Oxalobacteraceae</taxon>
        <taxon>Noviherbaspirillum</taxon>
    </lineage>
</organism>
<dbReference type="SUPFAM" id="SSF51120">
    <property type="entry name" value="beta-Roll"/>
    <property type="match status" value="1"/>
</dbReference>
<dbReference type="Pfam" id="PF13946">
    <property type="entry name" value="DUF4214"/>
    <property type="match status" value="1"/>
</dbReference>
<reference evidence="2 3" key="1">
    <citation type="submission" date="2023-10" db="EMBL/GenBank/DDBJ databases">
        <title>Noviherbaspirillum sp. CPCC 100848 genome assembly.</title>
        <authorList>
            <person name="Li X.Y."/>
            <person name="Fang X.M."/>
        </authorList>
    </citation>
    <scope>NUCLEOTIDE SEQUENCE [LARGE SCALE GENOMIC DNA]</scope>
    <source>
        <strain evidence="2 3">CPCC 100848</strain>
    </source>
</reference>
<gene>
    <name evidence="2" type="ORF">RY831_30685</name>
</gene>
<protein>
    <submittedName>
        <fullName evidence="2">DUF4214 domain-containing protein</fullName>
    </submittedName>
</protein>
<accession>A0ABU6JJ10</accession>
<dbReference type="PRINTS" id="PR00313">
    <property type="entry name" value="CABNDNGRPT"/>
</dbReference>
<evidence type="ECO:0000313" key="2">
    <source>
        <dbReference type="EMBL" id="MEC4723510.1"/>
    </source>
</evidence>